<keyword evidence="5" id="KW-0998">Cell outer membrane</keyword>
<feature type="domain" description="SusD-like N-terminal" evidence="7">
    <location>
        <begin position="92"/>
        <end position="224"/>
    </location>
</feature>
<evidence type="ECO:0000259" key="6">
    <source>
        <dbReference type="Pfam" id="PF07980"/>
    </source>
</evidence>
<reference evidence="8" key="1">
    <citation type="submission" date="2023-07" db="EMBL/GenBank/DDBJ databases">
        <title>The genome sequence of Rhodocytophaga aerolata KACC 12507.</title>
        <authorList>
            <person name="Zhang X."/>
        </authorList>
    </citation>
    <scope>NUCLEOTIDE SEQUENCE</scope>
    <source>
        <strain evidence="8">KACC 12507</strain>
    </source>
</reference>
<dbReference type="RefSeq" id="WP_302036295.1">
    <property type="nucleotide sequence ID" value="NZ_JAUKPO010000002.1"/>
</dbReference>
<evidence type="ECO:0000256" key="2">
    <source>
        <dbReference type="ARBA" id="ARBA00006275"/>
    </source>
</evidence>
<organism evidence="8 9">
    <name type="scientific">Rhodocytophaga aerolata</name>
    <dbReference type="NCBI Taxonomy" id="455078"/>
    <lineage>
        <taxon>Bacteria</taxon>
        <taxon>Pseudomonadati</taxon>
        <taxon>Bacteroidota</taxon>
        <taxon>Cytophagia</taxon>
        <taxon>Cytophagales</taxon>
        <taxon>Rhodocytophagaceae</taxon>
        <taxon>Rhodocytophaga</taxon>
    </lineage>
</organism>
<evidence type="ECO:0000256" key="1">
    <source>
        <dbReference type="ARBA" id="ARBA00004442"/>
    </source>
</evidence>
<dbReference type="InterPro" id="IPR012944">
    <property type="entry name" value="SusD_RagB_dom"/>
</dbReference>
<sequence>MKRISLTKIFTIGLLMMAACTDLDEEDVLYDTVTTKTFYKNDQELLSAIGGAYSNLYGAFGSSSHIWPAYEVTSDEIVVPTRGADWGDGGHWVRLKLHTYTPQDPVPTNTWNFLYRGVNTCNRVLATLEPLGTDVSKAYIAELKALRAIYYYWLLDLYGNVPLSVDATATEAPTNSTRQEVYNFIEKELLDNLPALQKTGPADEATYGRVNYYTAQAVLAKLYLNAQVYTGTPQWAEAIAACDEIINSGKYALMANYRDNFKRDNKGSTEFIWAIPYDEIQATGFTMPHITLHMASQAQLNMTAQPWNGFATVQEFYQSYIDPVQNPGPQGSVIGLDPAGTPTTGTVDERLSNFIVGPQTFPDGSPVLDGGADPADPNGPPMTFTPYINELQPNAWRQSGARIGKWEIYRGNNGNLSNDYAIFRYADILLMRAEAVARQSGNWNDAYTLAIVNQIRAEHGGVEPFPAITEDIFLAERGREMFAEAFRRQDLLRFGRYNNAWRFHPADPSPHVNLFPIPENQINANQKLKQNPGY</sequence>
<evidence type="ECO:0000313" key="8">
    <source>
        <dbReference type="EMBL" id="MDO1445488.1"/>
    </source>
</evidence>
<keyword evidence="9" id="KW-1185">Reference proteome</keyword>
<dbReference type="InterPro" id="IPR033985">
    <property type="entry name" value="SusD-like_N"/>
</dbReference>
<evidence type="ECO:0000256" key="4">
    <source>
        <dbReference type="ARBA" id="ARBA00023136"/>
    </source>
</evidence>
<dbReference type="Pfam" id="PF07980">
    <property type="entry name" value="SusD_RagB"/>
    <property type="match status" value="1"/>
</dbReference>
<evidence type="ECO:0000256" key="3">
    <source>
        <dbReference type="ARBA" id="ARBA00022729"/>
    </source>
</evidence>
<dbReference type="InterPro" id="IPR011990">
    <property type="entry name" value="TPR-like_helical_dom_sf"/>
</dbReference>
<evidence type="ECO:0000313" key="9">
    <source>
        <dbReference type="Proteomes" id="UP001168528"/>
    </source>
</evidence>
<protein>
    <submittedName>
        <fullName evidence="8">RagB/SusD family nutrient uptake outer membrane protein</fullName>
    </submittedName>
</protein>
<name>A0ABT8R065_9BACT</name>
<dbReference type="EMBL" id="JAUKPO010000002">
    <property type="protein sequence ID" value="MDO1445488.1"/>
    <property type="molecule type" value="Genomic_DNA"/>
</dbReference>
<proteinExistence type="inferred from homology"/>
<comment type="subcellular location">
    <subcellularLocation>
        <location evidence="1">Cell outer membrane</location>
    </subcellularLocation>
</comment>
<dbReference type="SUPFAM" id="SSF48452">
    <property type="entry name" value="TPR-like"/>
    <property type="match status" value="1"/>
</dbReference>
<dbReference type="Gene3D" id="1.25.40.390">
    <property type="match status" value="1"/>
</dbReference>
<dbReference type="Proteomes" id="UP001168528">
    <property type="component" value="Unassembled WGS sequence"/>
</dbReference>
<comment type="similarity">
    <text evidence="2">Belongs to the SusD family.</text>
</comment>
<keyword evidence="4" id="KW-0472">Membrane</keyword>
<evidence type="ECO:0000259" key="7">
    <source>
        <dbReference type="Pfam" id="PF14322"/>
    </source>
</evidence>
<evidence type="ECO:0000256" key="5">
    <source>
        <dbReference type="ARBA" id="ARBA00023237"/>
    </source>
</evidence>
<gene>
    <name evidence="8" type="ORF">Q0590_04455</name>
</gene>
<accession>A0ABT8R065</accession>
<feature type="domain" description="RagB/SusD" evidence="6">
    <location>
        <begin position="269"/>
        <end position="534"/>
    </location>
</feature>
<keyword evidence="3" id="KW-0732">Signal</keyword>
<dbReference type="PROSITE" id="PS51257">
    <property type="entry name" value="PROKAR_LIPOPROTEIN"/>
    <property type="match status" value="1"/>
</dbReference>
<dbReference type="Pfam" id="PF14322">
    <property type="entry name" value="SusD-like_3"/>
    <property type="match status" value="1"/>
</dbReference>
<comment type="caution">
    <text evidence="8">The sequence shown here is derived from an EMBL/GenBank/DDBJ whole genome shotgun (WGS) entry which is preliminary data.</text>
</comment>